<dbReference type="InterPro" id="IPR006657">
    <property type="entry name" value="MoPterin_dinucl-bd_dom"/>
</dbReference>
<dbReference type="InterPro" id="IPR050612">
    <property type="entry name" value="Prok_Mopterin_Oxidored"/>
</dbReference>
<dbReference type="RefSeq" id="WP_246290774.1">
    <property type="nucleotide sequence ID" value="NZ_CADIKI010000004.1"/>
</dbReference>
<protein>
    <recommendedName>
        <fullName evidence="1">Molybdopterin dinucleotide-binding domain-containing protein</fullName>
    </recommendedName>
</protein>
<dbReference type="PANTHER" id="PTHR43742">
    <property type="entry name" value="TRIMETHYLAMINE-N-OXIDE REDUCTASE"/>
    <property type="match status" value="1"/>
</dbReference>
<dbReference type="Proteomes" id="UP000494252">
    <property type="component" value="Unassembled WGS sequence"/>
</dbReference>
<name>A0A6J5FUJ0_9BURK</name>
<organism evidence="2 3">
    <name type="scientific">Paraburkholderia fynbosensis</name>
    <dbReference type="NCBI Taxonomy" id="1200993"/>
    <lineage>
        <taxon>Bacteria</taxon>
        <taxon>Pseudomonadati</taxon>
        <taxon>Pseudomonadota</taxon>
        <taxon>Betaproteobacteria</taxon>
        <taxon>Burkholderiales</taxon>
        <taxon>Burkholderiaceae</taxon>
        <taxon>Paraburkholderia</taxon>
    </lineage>
</organism>
<feature type="domain" description="Molybdopterin dinucleotide-binding" evidence="1">
    <location>
        <begin position="45"/>
        <end position="151"/>
    </location>
</feature>
<dbReference type="EMBL" id="CADIKI010000004">
    <property type="protein sequence ID" value="CAB3785863.1"/>
    <property type="molecule type" value="Genomic_DNA"/>
</dbReference>
<evidence type="ECO:0000313" key="3">
    <source>
        <dbReference type="Proteomes" id="UP000494252"/>
    </source>
</evidence>
<dbReference type="GO" id="GO:0043546">
    <property type="term" value="F:molybdopterin cofactor binding"/>
    <property type="evidence" value="ECO:0007669"/>
    <property type="project" value="InterPro"/>
</dbReference>
<evidence type="ECO:0000259" key="1">
    <source>
        <dbReference type="Pfam" id="PF01568"/>
    </source>
</evidence>
<dbReference type="InterPro" id="IPR009010">
    <property type="entry name" value="Asp_de-COase-like_dom_sf"/>
</dbReference>
<dbReference type="GO" id="GO:0016491">
    <property type="term" value="F:oxidoreductase activity"/>
    <property type="evidence" value="ECO:0007669"/>
    <property type="project" value="InterPro"/>
</dbReference>
<sequence>MIVQPGEPANTARFDVMPDDVERELAGVLNEAGTPPGFTHRLAVRRVRNVQNTMYHDLPAVRRRMPFNPAFVHPDDLAAQGLTEGQRVAIVSPHGRIGVIVKADPALRRGVVSIPHGWGPMPDEEPEEYAGANPNQLLSTTVGLDPINAMPVMSAMPVRIEAVD</sequence>
<accession>A0A6J5FUJ0</accession>
<dbReference type="SUPFAM" id="SSF50692">
    <property type="entry name" value="ADC-like"/>
    <property type="match status" value="1"/>
</dbReference>
<reference evidence="2 3" key="1">
    <citation type="submission" date="2020-04" db="EMBL/GenBank/DDBJ databases">
        <authorList>
            <person name="De Canck E."/>
        </authorList>
    </citation>
    <scope>NUCLEOTIDE SEQUENCE [LARGE SCALE GENOMIC DNA]</scope>
    <source>
        <strain evidence="2 3">LMG 27177</strain>
    </source>
</reference>
<evidence type="ECO:0000313" key="2">
    <source>
        <dbReference type="EMBL" id="CAB3785863.1"/>
    </source>
</evidence>
<keyword evidence="3" id="KW-1185">Reference proteome</keyword>
<dbReference type="Gene3D" id="2.40.40.20">
    <property type="match status" value="1"/>
</dbReference>
<proteinExistence type="predicted"/>
<gene>
    <name evidence="2" type="ORF">LMG27177_01934</name>
</gene>
<dbReference type="AlphaFoldDB" id="A0A6J5FUJ0"/>
<dbReference type="Pfam" id="PF01568">
    <property type="entry name" value="Molydop_binding"/>
    <property type="match status" value="1"/>
</dbReference>